<dbReference type="InterPro" id="IPR000569">
    <property type="entry name" value="HECT_dom"/>
</dbReference>
<proteinExistence type="predicted"/>
<dbReference type="GO" id="GO:0009966">
    <property type="term" value="P:regulation of signal transduction"/>
    <property type="evidence" value="ECO:0007669"/>
    <property type="project" value="UniProtKB-ARBA"/>
</dbReference>
<dbReference type="EMBL" id="OU896715">
    <property type="protein sequence ID" value="CAG9825565.1"/>
    <property type="molecule type" value="Genomic_DNA"/>
</dbReference>
<feature type="compositionally biased region" description="Basic and acidic residues" evidence="2">
    <location>
        <begin position="83"/>
        <end position="100"/>
    </location>
</feature>
<dbReference type="InterPro" id="IPR035983">
    <property type="entry name" value="Hect_E3_ubiquitin_ligase"/>
</dbReference>
<keyword evidence="5" id="KW-1185">Reference proteome</keyword>
<evidence type="ECO:0000256" key="2">
    <source>
        <dbReference type="SAM" id="MobiDB-lite"/>
    </source>
</evidence>
<keyword evidence="1" id="KW-0833">Ubl conjugation pathway</keyword>
<name>A0A9N9SJ95_PHACE</name>
<dbReference type="Pfam" id="PF00632">
    <property type="entry name" value="HECT"/>
    <property type="match status" value="1"/>
</dbReference>
<dbReference type="OrthoDB" id="6745199at2759"/>
<protein>
    <recommendedName>
        <fullName evidence="3">HECT domain-containing protein</fullName>
    </recommendedName>
</protein>
<feature type="domain" description="HECT" evidence="3">
    <location>
        <begin position="213"/>
        <end position="441"/>
    </location>
</feature>
<reference evidence="4" key="1">
    <citation type="submission" date="2022-01" db="EMBL/GenBank/DDBJ databases">
        <authorList>
            <person name="King R."/>
        </authorList>
    </citation>
    <scope>NUCLEOTIDE SEQUENCE</scope>
</reference>
<dbReference type="AlphaFoldDB" id="A0A9N9SJ95"/>
<accession>A0A9N9SJ95</accession>
<reference evidence="4" key="2">
    <citation type="submission" date="2022-10" db="EMBL/GenBank/DDBJ databases">
        <authorList>
            <consortium name="ENA_rothamsted_submissions"/>
            <consortium name="culmorum"/>
            <person name="King R."/>
        </authorList>
    </citation>
    <scope>NUCLEOTIDE SEQUENCE</scope>
</reference>
<gene>
    <name evidence="4" type="ORF">PHAECO_LOCUS12496</name>
</gene>
<organism evidence="4 5">
    <name type="scientific">Phaedon cochleariae</name>
    <name type="common">Mustard beetle</name>
    <dbReference type="NCBI Taxonomy" id="80249"/>
    <lineage>
        <taxon>Eukaryota</taxon>
        <taxon>Metazoa</taxon>
        <taxon>Ecdysozoa</taxon>
        <taxon>Arthropoda</taxon>
        <taxon>Hexapoda</taxon>
        <taxon>Insecta</taxon>
        <taxon>Pterygota</taxon>
        <taxon>Neoptera</taxon>
        <taxon>Endopterygota</taxon>
        <taxon>Coleoptera</taxon>
        <taxon>Polyphaga</taxon>
        <taxon>Cucujiformia</taxon>
        <taxon>Chrysomeloidea</taxon>
        <taxon>Chrysomelidae</taxon>
        <taxon>Chrysomelinae</taxon>
        <taxon>Chrysomelini</taxon>
        <taxon>Phaedon</taxon>
    </lineage>
</organism>
<evidence type="ECO:0000256" key="1">
    <source>
        <dbReference type="ARBA" id="ARBA00022786"/>
    </source>
</evidence>
<evidence type="ECO:0000259" key="3">
    <source>
        <dbReference type="Pfam" id="PF00632"/>
    </source>
</evidence>
<feature type="region of interest" description="Disordered" evidence="2">
    <location>
        <begin position="83"/>
        <end position="105"/>
    </location>
</feature>
<dbReference type="GO" id="GO:0004842">
    <property type="term" value="F:ubiquitin-protein transferase activity"/>
    <property type="evidence" value="ECO:0007669"/>
    <property type="project" value="InterPro"/>
</dbReference>
<evidence type="ECO:0000313" key="5">
    <source>
        <dbReference type="Proteomes" id="UP001153737"/>
    </source>
</evidence>
<dbReference type="SUPFAM" id="SSF56204">
    <property type="entry name" value="Hect, E3 ligase catalytic domain"/>
    <property type="match status" value="1"/>
</dbReference>
<dbReference type="Proteomes" id="UP001153737">
    <property type="component" value="Chromosome 9"/>
</dbReference>
<evidence type="ECO:0000313" key="4">
    <source>
        <dbReference type="EMBL" id="CAG9825565.1"/>
    </source>
</evidence>
<sequence>MSLSDFLRQRGVNNETIKYIEEENIDASVIQAMEEDTLTKLIPRFGDRIALLEFCKKKSCPQKYSLIEKLRLKINKKNERVAKMSEIHESDKTSENAEKKSTRKSTRYIEDDHLQDYPLFPEIGQKSQEITLLVLHRGKIFEELLHSAKDDALINANIQIEMILPNGKREVAEDMGGVYRDALTEFWSTFYDKCSVGTNFKVPYLRNDFDEIEWCSIGKIIGRGWADQRYFPIQLAPVFMLSCFEDYQITDEELISDFKKYVCESDSEIINNAIDIYEVVDQAELLTFFTNFDTKSLPTKDNVKRLIVEAARKELIQKPAYVSAQFRKYLMYFPLPKEIKQLYSDLLPTAKNIIEKLEVVEKDLTKEKIEIVGYLKKYLKEASPQIRAAFSRFCTGSDIVNRNINISFINTTGFSRMPIGHTCSCLLEVPSTYQSFVEFRSEFNNVLNSNIWIMDIV</sequence>
<dbReference type="Gene3D" id="3.30.2410.10">
    <property type="entry name" value="Hect, E3 ligase catalytic domain"/>
    <property type="match status" value="1"/>
</dbReference>